<organism evidence="1 2">
    <name type="scientific">Flavobacterium saccharophilum</name>
    <dbReference type="NCBI Taxonomy" id="29534"/>
    <lineage>
        <taxon>Bacteria</taxon>
        <taxon>Pseudomonadati</taxon>
        <taxon>Bacteroidota</taxon>
        <taxon>Flavobacteriia</taxon>
        <taxon>Flavobacteriales</taxon>
        <taxon>Flavobacteriaceae</taxon>
        <taxon>Flavobacterium</taxon>
    </lineage>
</organism>
<dbReference type="AlphaFoldDB" id="A0A1M7INQ4"/>
<sequence>MISLNPVNWIKENRNQIINNISKFLDSLIYSDKK</sequence>
<protein>
    <submittedName>
        <fullName evidence="1">Uncharacterized protein</fullName>
    </submittedName>
</protein>
<dbReference type="EMBL" id="FRBY01000004">
    <property type="protein sequence ID" value="SHM42444.1"/>
    <property type="molecule type" value="Genomic_DNA"/>
</dbReference>
<accession>A0A1M7INQ4</accession>
<proteinExistence type="predicted"/>
<keyword evidence="2" id="KW-1185">Reference proteome</keyword>
<dbReference type="Proteomes" id="UP000184121">
    <property type="component" value="Unassembled WGS sequence"/>
</dbReference>
<evidence type="ECO:0000313" key="1">
    <source>
        <dbReference type="EMBL" id="SHM42444.1"/>
    </source>
</evidence>
<name>A0A1M7INQ4_9FLAO</name>
<reference evidence="2" key="1">
    <citation type="submission" date="2016-11" db="EMBL/GenBank/DDBJ databases">
        <authorList>
            <person name="Varghese N."/>
            <person name="Submissions S."/>
        </authorList>
    </citation>
    <scope>NUCLEOTIDE SEQUENCE [LARGE SCALE GENOMIC DNA]</scope>
    <source>
        <strain evidence="2">DSM 1811</strain>
    </source>
</reference>
<evidence type="ECO:0000313" key="2">
    <source>
        <dbReference type="Proteomes" id="UP000184121"/>
    </source>
</evidence>
<gene>
    <name evidence="1" type="ORF">SAMN05444366_3230</name>
</gene>